<organism evidence="1 2">
    <name type="scientific">Rhodovulum sulfidophilum</name>
    <name type="common">Rhodobacter sulfidophilus</name>
    <dbReference type="NCBI Taxonomy" id="35806"/>
    <lineage>
        <taxon>Bacteria</taxon>
        <taxon>Pseudomonadati</taxon>
        <taxon>Pseudomonadota</taxon>
        <taxon>Alphaproteobacteria</taxon>
        <taxon>Rhodobacterales</taxon>
        <taxon>Paracoccaceae</taxon>
        <taxon>Rhodovulum</taxon>
    </lineage>
</organism>
<evidence type="ECO:0000313" key="1">
    <source>
        <dbReference type="EMBL" id="BAQ68084.1"/>
    </source>
</evidence>
<gene>
    <name evidence="1" type="ORF">NHU_00917</name>
</gene>
<dbReference type="Proteomes" id="UP000064912">
    <property type="component" value="Chromosome"/>
</dbReference>
<accession>A0A0D6B049</accession>
<protein>
    <submittedName>
        <fullName evidence="1">Nitrogenase (Iron-iron) transcriptional regulator</fullName>
    </submittedName>
</protein>
<sequence>MAGEDAADLFDLGAVRPDEEFTQCYSGECRVNLLPTLYRLNHAISNATDLSAPLGMILEVRGAARLADARARSAAVR</sequence>
<dbReference type="AlphaFoldDB" id="A0A0D6B049"/>
<proteinExistence type="predicted"/>
<evidence type="ECO:0000313" key="2">
    <source>
        <dbReference type="Proteomes" id="UP000064912"/>
    </source>
</evidence>
<reference evidence="1 2" key="1">
    <citation type="submission" date="2015-02" db="EMBL/GenBank/DDBJ databases">
        <title>Genome sequene of Rhodovulum sulfidophilum DSM 2351.</title>
        <authorList>
            <person name="Nagao N."/>
        </authorList>
    </citation>
    <scope>NUCLEOTIDE SEQUENCE [LARGE SCALE GENOMIC DNA]</scope>
    <source>
        <strain evidence="1 2">DSM 2351</strain>
    </source>
</reference>
<name>A0A0D6B049_RHOSU</name>
<dbReference type="KEGG" id="rsu:NHU_00917"/>
<dbReference type="EMBL" id="AP014800">
    <property type="protein sequence ID" value="BAQ68084.1"/>
    <property type="molecule type" value="Genomic_DNA"/>
</dbReference>
<dbReference type="PATRIC" id="fig|35806.4.peg.936"/>